<comment type="similarity">
    <text evidence="1">Belongs to the membrane fusion protein (MFP) (TC 8.A.1) family.</text>
</comment>
<dbReference type="Pfam" id="PF25876">
    <property type="entry name" value="HH_MFP_RND"/>
    <property type="match status" value="1"/>
</dbReference>
<dbReference type="AlphaFoldDB" id="A0A1H4E578"/>
<evidence type="ECO:0000259" key="5">
    <source>
        <dbReference type="Pfam" id="PF25990"/>
    </source>
</evidence>
<protein>
    <submittedName>
        <fullName evidence="6">HlyD family secretion protein</fullName>
    </submittedName>
</protein>
<dbReference type="NCBIfam" id="TIGR01730">
    <property type="entry name" value="RND_mfp"/>
    <property type="match status" value="1"/>
</dbReference>
<feature type="domain" description="Multidrug resistance protein MdtA-like alpha-helical hairpin" evidence="3">
    <location>
        <begin position="102"/>
        <end position="171"/>
    </location>
</feature>
<dbReference type="EMBL" id="FNRF01000005">
    <property type="protein sequence ID" value="SEA79987.1"/>
    <property type="molecule type" value="Genomic_DNA"/>
</dbReference>
<dbReference type="PANTHER" id="PTHR30469:SF33">
    <property type="entry name" value="SLR1207 PROTEIN"/>
    <property type="match status" value="1"/>
</dbReference>
<dbReference type="Gene3D" id="2.40.50.100">
    <property type="match status" value="2"/>
</dbReference>
<evidence type="ECO:0000256" key="2">
    <source>
        <dbReference type="SAM" id="MobiDB-lite"/>
    </source>
</evidence>
<dbReference type="InterPro" id="IPR058625">
    <property type="entry name" value="MdtA-like_BSH"/>
</dbReference>
<feature type="domain" description="YknX-like beta-barrel" evidence="5">
    <location>
        <begin position="211"/>
        <end position="286"/>
    </location>
</feature>
<dbReference type="InterPro" id="IPR058624">
    <property type="entry name" value="MdtA-like_HH"/>
</dbReference>
<proteinExistence type="inferred from homology"/>
<dbReference type="GO" id="GO:0015562">
    <property type="term" value="F:efflux transmembrane transporter activity"/>
    <property type="evidence" value="ECO:0007669"/>
    <property type="project" value="InterPro"/>
</dbReference>
<gene>
    <name evidence="6" type="ORF">SAMN05216462_2575</name>
</gene>
<sequence>MKKIGKKGWIGIGVVAVIVIFALVKCTGGKKEEKISFDTAKVEKTNIQTSITATGTIEPVTSVTVGTQVSGIVSHLYVDYNSVVKKGQVIAELDRTNLISELNTAKANLSSAQSSLNYQLSNYNRYKELYNKGLVSADEYENARLQYLQAKEQVNTSKESVQKAQTNLGYATITSPIDGVILSKSVEEGQTVAASFNTPELFVIAQDLTDMRVIADIDEADIGGVKEGQRVSFTVDAFPDDQFEGRVTQVRQQATTESNVVTYEVVISAPNNDLKLKPGLTANVTIFTLEKNDVLAVPSKALRFHPNEALLQKGETIEDCEGDHKLWTKEGTVFKAHKVEVGTSNGIMTEITGGIKVGTEILTDFNISGGAAEAEQQQASNPFMPRPGGNRNNNNNKQGGQAGGGAPQR</sequence>
<reference evidence="6 7" key="1">
    <citation type="submission" date="2016-10" db="EMBL/GenBank/DDBJ databases">
        <authorList>
            <person name="de Groot N.N."/>
        </authorList>
    </citation>
    <scope>NUCLEOTIDE SEQUENCE [LARGE SCALE GENOMIC DNA]</scope>
    <source>
        <strain evidence="6 7">D31d</strain>
    </source>
</reference>
<dbReference type="Pfam" id="PF25917">
    <property type="entry name" value="BSH_RND"/>
    <property type="match status" value="1"/>
</dbReference>
<dbReference type="PANTHER" id="PTHR30469">
    <property type="entry name" value="MULTIDRUG RESISTANCE PROTEIN MDTA"/>
    <property type="match status" value="1"/>
</dbReference>
<accession>A0A1H4E578</accession>
<dbReference type="GO" id="GO:1990281">
    <property type="term" value="C:efflux pump complex"/>
    <property type="evidence" value="ECO:0007669"/>
    <property type="project" value="TreeGrafter"/>
</dbReference>
<dbReference type="SUPFAM" id="SSF111369">
    <property type="entry name" value="HlyD-like secretion proteins"/>
    <property type="match status" value="1"/>
</dbReference>
<dbReference type="FunFam" id="2.40.30.170:FF:000010">
    <property type="entry name" value="Efflux RND transporter periplasmic adaptor subunit"/>
    <property type="match status" value="1"/>
</dbReference>
<feature type="compositionally biased region" description="Low complexity" evidence="2">
    <location>
        <begin position="386"/>
        <end position="399"/>
    </location>
</feature>
<dbReference type="Gene3D" id="2.40.30.170">
    <property type="match status" value="1"/>
</dbReference>
<evidence type="ECO:0000256" key="1">
    <source>
        <dbReference type="ARBA" id="ARBA00009477"/>
    </source>
</evidence>
<feature type="region of interest" description="Disordered" evidence="2">
    <location>
        <begin position="372"/>
        <end position="409"/>
    </location>
</feature>
<feature type="domain" description="Multidrug resistance protein MdtA-like barrel-sandwich hybrid" evidence="4">
    <location>
        <begin position="62"/>
        <end position="199"/>
    </location>
</feature>
<dbReference type="RefSeq" id="WP_074761888.1">
    <property type="nucleotide sequence ID" value="NZ_FNRF01000005.1"/>
</dbReference>
<dbReference type="InterPro" id="IPR006143">
    <property type="entry name" value="RND_pump_MFP"/>
</dbReference>
<feature type="compositionally biased region" description="Gly residues" evidence="2">
    <location>
        <begin position="400"/>
        <end position="409"/>
    </location>
</feature>
<dbReference type="OrthoDB" id="9809068at2"/>
<organism evidence="6 7">
    <name type="scientific">Xylanibacter ruminicola</name>
    <name type="common">Prevotella ruminicola</name>
    <dbReference type="NCBI Taxonomy" id="839"/>
    <lineage>
        <taxon>Bacteria</taxon>
        <taxon>Pseudomonadati</taxon>
        <taxon>Bacteroidota</taxon>
        <taxon>Bacteroidia</taxon>
        <taxon>Bacteroidales</taxon>
        <taxon>Prevotellaceae</taxon>
        <taxon>Xylanibacter</taxon>
    </lineage>
</organism>
<dbReference type="InterPro" id="IPR058636">
    <property type="entry name" value="Beta-barrel_YknX"/>
</dbReference>
<name>A0A1H4E578_XYLRU</name>
<dbReference type="Proteomes" id="UP000182257">
    <property type="component" value="Unassembled WGS sequence"/>
</dbReference>
<evidence type="ECO:0000259" key="4">
    <source>
        <dbReference type="Pfam" id="PF25917"/>
    </source>
</evidence>
<evidence type="ECO:0000313" key="7">
    <source>
        <dbReference type="Proteomes" id="UP000182257"/>
    </source>
</evidence>
<evidence type="ECO:0000313" key="6">
    <source>
        <dbReference type="EMBL" id="SEA79987.1"/>
    </source>
</evidence>
<evidence type="ECO:0000259" key="3">
    <source>
        <dbReference type="Pfam" id="PF25876"/>
    </source>
</evidence>
<dbReference type="Pfam" id="PF25990">
    <property type="entry name" value="Beta-barrel_YknX"/>
    <property type="match status" value="1"/>
</dbReference>